<sequence>MAPVQTRHVQRAPHSTSPIDVHCHNMTRLLLSLTANLSSSSSSPSANVSRGPEDDLWSANGSSTSGTGSPAIDDRESEASQRQALLYIVVVLFFYSFGIGFMMIRYMRQEAKEQEECKMYRRYINAAHEQYLNATNRARLANRLALQALNTVNAIPQTTHVGSKVTFV</sequence>
<dbReference type="OrthoDB" id="6157012at2759"/>
<keyword evidence="2" id="KW-0812">Transmembrane</keyword>
<reference evidence="3" key="1">
    <citation type="journal article" date="2020" name="Cell">
        <title>Large-Scale Comparative Analyses of Tick Genomes Elucidate Their Genetic Diversity and Vector Capacities.</title>
        <authorList>
            <consortium name="Tick Genome and Microbiome Consortium (TIGMIC)"/>
            <person name="Jia N."/>
            <person name="Wang J."/>
            <person name="Shi W."/>
            <person name="Du L."/>
            <person name="Sun Y."/>
            <person name="Zhan W."/>
            <person name="Jiang J.F."/>
            <person name="Wang Q."/>
            <person name="Zhang B."/>
            <person name="Ji P."/>
            <person name="Bell-Sakyi L."/>
            <person name="Cui X.M."/>
            <person name="Yuan T.T."/>
            <person name="Jiang B.G."/>
            <person name="Yang W.F."/>
            <person name="Lam T.T."/>
            <person name="Chang Q.C."/>
            <person name="Ding S.J."/>
            <person name="Wang X.J."/>
            <person name="Zhu J.G."/>
            <person name="Ruan X.D."/>
            <person name="Zhao L."/>
            <person name="Wei J.T."/>
            <person name="Ye R.Z."/>
            <person name="Que T.C."/>
            <person name="Du C.H."/>
            <person name="Zhou Y.H."/>
            <person name="Cheng J.X."/>
            <person name="Dai P.F."/>
            <person name="Guo W.B."/>
            <person name="Han X.H."/>
            <person name="Huang E.J."/>
            <person name="Li L.F."/>
            <person name="Wei W."/>
            <person name="Gao Y.C."/>
            <person name="Liu J.Z."/>
            <person name="Shao H.Z."/>
            <person name="Wang X."/>
            <person name="Wang C.C."/>
            <person name="Yang T.C."/>
            <person name="Huo Q.B."/>
            <person name="Li W."/>
            <person name="Chen H.Y."/>
            <person name="Chen S.E."/>
            <person name="Zhou L.G."/>
            <person name="Ni X.B."/>
            <person name="Tian J.H."/>
            <person name="Sheng Y."/>
            <person name="Liu T."/>
            <person name="Pan Y.S."/>
            <person name="Xia L.Y."/>
            <person name="Li J."/>
            <person name="Zhao F."/>
            <person name="Cao W.C."/>
        </authorList>
    </citation>
    <scope>NUCLEOTIDE SEQUENCE</scope>
    <source>
        <strain evidence="3">Rsan-2018</strain>
    </source>
</reference>
<gene>
    <name evidence="3" type="ORF">HPB52_016373</name>
</gene>
<proteinExistence type="predicted"/>
<organism evidence="3 4">
    <name type="scientific">Rhipicephalus sanguineus</name>
    <name type="common">Brown dog tick</name>
    <name type="synonym">Ixodes sanguineus</name>
    <dbReference type="NCBI Taxonomy" id="34632"/>
    <lineage>
        <taxon>Eukaryota</taxon>
        <taxon>Metazoa</taxon>
        <taxon>Ecdysozoa</taxon>
        <taxon>Arthropoda</taxon>
        <taxon>Chelicerata</taxon>
        <taxon>Arachnida</taxon>
        <taxon>Acari</taxon>
        <taxon>Parasitiformes</taxon>
        <taxon>Ixodida</taxon>
        <taxon>Ixodoidea</taxon>
        <taxon>Ixodidae</taxon>
        <taxon>Rhipicephalinae</taxon>
        <taxon>Rhipicephalus</taxon>
        <taxon>Rhipicephalus</taxon>
    </lineage>
</organism>
<keyword evidence="2" id="KW-0472">Membrane</keyword>
<dbReference type="VEuPathDB" id="VectorBase:RSAN_031084"/>
<feature type="compositionally biased region" description="Low complexity" evidence="1">
    <location>
        <begin position="39"/>
        <end position="49"/>
    </location>
</feature>
<name>A0A9D4SNM1_RHISA</name>
<evidence type="ECO:0000313" key="4">
    <source>
        <dbReference type="Proteomes" id="UP000821837"/>
    </source>
</evidence>
<evidence type="ECO:0000256" key="2">
    <source>
        <dbReference type="SAM" id="Phobius"/>
    </source>
</evidence>
<comment type="caution">
    <text evidence="3">The sequence shown here is derived from an EMBL/GenBank/DDBJ whole genome shotgun (WGS) entry which is preliminary data.</text>
</comment>
<evidence type="ECO:0000256" key="1">
    <source>
        <dbReference type="SAM" id="MobiDB-lite"/>
    </source>
</evidence>
<protein>
    <submittedName>
        <fullName evidence="3">Uncharacterized protein</fullName>
    </submittedName>
</protein>
<keyword evidence="2" id="KW-1133">Transmembrane helix</keyword>
<keyword evidence="4" id="KW-1185">Reference proteome</keyword>
<reference evidence="3" key="2">
    <citation type="submission" date="2021-09" db="EMBL/GenBank/DDBJ databases">
        <authorList>
            <person name="Jia N."/>
            <person name="Wang J."/>
            <person name="Shi W."/>
            <person name="Du L."/>
            <person name="Sun Y."/>
            <person name="Zhan W."/>
            <person name="Jiang J."/>
            <person name="Wang Q."/>
            <person name="Zhang B."/>
            <person name="Ji P."/>
            <person name="Sakyi L.B."/>
            <person name="Cui X."/>
            <person name="Yuan T."/>
            <person name="Jiang B."/>
            <person name="Yang W."/>
            <person name="Lam T.T.-Y."/>
            <person name="Chang Q."/>
            <person name="Ding S."/>
            <person name="Wang X."/>
            <person name="Zhu J."/>
            <person name="Ruan X."/>
            <person name="Zhao L."/>
            <person name="Wei J."/>
            <person name="Que T."/>
            <person name="Du C."/>
            <person name="Cheng J."/>
            <person name="Dai P."/>
            <person name="Han X."/>
            <person name="Huang E."/>
            <person name="Gao Y."/>
            <person name="Liu J."/>
            <person name="Shao H."/>
            <person name="Ye R."/>
            <person name="Li L."/>
            <person name="Wei W."/>
            <person name="Wang X."/>
            <person name="Wang C."/>
            <person name="Huo Q."/>
            <person name="Li W."/>
            <person name="Guo W."/>
            <person name="Chen H."/>
            <person name="Chen S."/>
            <person name="Zhou L."/>
            <person name="Zhou L."/>
            <person name="Ni X."/>
            <person name="Tian J."/>
            <person name="Zhou Y."/>
            <person name="Sheng Y."/>
            <person name="Liu T."/>
            <person name="Pan Y."/>
            <person name="Xia L."/>
            <person name="Li J."/>
            <person name="Zhao F."/>
            <person name="Cao W."/>
        </authorList>
    </citation>
    <scope>NUCLEOTIDE SEQUENCE</scope>
    <source>
        <strain evidence="3">Rsan-2018</strain>
        <tissue evidence="3">Larvae</tissue>
    </source>
</reference>
<feature type="region of interest" description="Disordered" evidence="1">
    <location>
        <begin position="1"/>
        <end position="20"/>
    </location>
</feature>
<feature type="region of interest" description="Disordered" evidence="1">
    <location>
        <begin position="39"/>
        <end position="76"/>
    </location>
</feature>
<dbReference type="OMA" id="ASIDVHC"/>
<dbReference type="Proteomes" id="UP000821837">
    <property type="component" value="Unassembled WGS sequence"/>
</dbReference>
<dbReference type="AlphaFoldDB" id="A0A9D4SNM1"/>
<accession>A0A9D4SNM1</accession>
<feature type="transmembrane region" description="Helical" evidence="2">
    <location>
        <begin position="84"/>
        <end position="104"/>
    </location>
</feature>
<evidence type="ECO:0000313" key="3">
    <source>
        <dbReference type="EMBL" id="KAH7936002.1"/>
    </source>
</evidence>
<dbReference type="EMBL" id="JABSTV010001255">
    <property type="protein sequence ID" value="KAH7936002.1"/>
    <property type="molecule type" value="Genomic_DNA"/>
</dbReference>